<evidence type="ECO:0000256" key="1">
    <source>
        <dbReference type="SAM" id="MobiDB-lite"/>
    </source>
</evidence>
<evidence type="ECO:0000313" key="2">
    <source>
        <dbReference type="EMBL" id="ADP78139.1"/>
    </source>
</evidence>
<dbReference type="InParanoid" id="E3J3D7"/>
<dbReference type="Proteomes" id="UP000002484">
    <property type="component" value="Chromosome"/>
</dbReference>
<gene>
    <name evidence="2" type="ordered locus">FraEuI1c_0051</name>
</gene>
<proteinExistence type="predicted"/>
<dbReference type="AlphaFoldDB" id="E3J3D7"/>
<feature type="region of interest" description="Disordered" evidence="1">
    <location>
        <begin position="1"/>
        <end position="38"/>
    </location>
</feature>
<keyword evidence="3" id="KW-1185">Reference proteome</keyword>
<organism evidence="2 3">
    <name type="scientific">Pseudofrankia inefficax (strain DSM 45817 / CECT 9037 / DDB 130130 / EuI1c)</name>
    <name type="common">Frankia inefficax</name>
    <dbReference type="NCBI Taxonomy" id="298654"/>
    <lineage>
        <taxon>Bacteria</taxon>
        <taxon>Bacillati</taxon>
        <taxon>Actinomycetota</taxon>
        <taxon>Actinomycetes</taxon>
        <taxon>Frankiales</taxon>
        <taxon>Frankiaceae</taxon>
        <taxon>Pseudofrankia</taxon>
    </lineage>
</organism>
<protein>
    <submittedName>
        <fullName evidence="2">Uncharacterized protein</fullName>
    </submittedName>
</protein>
<evidence type="ECO:0000313" key="3">
    <source>
        <dbReference type="Proteomes" id="UP000002484"/>
    </source>
</evidence>
<name>E3J3D7_PSEI1</name>
<accession>E3J3D7</accession>
<dbReference type="HOGENOM" id="CLU_3328214_0_0_11"/>
<sequence length="38" mass="3807">MADNGLDGAARVGEEPGGSGMLTGRRAPTTGGHLDLLR</sequence>
<dbReference type="EMBL" id="CP002299">
    <property type="protein sequence ID" value="ADP78139.1"/>
    <property type="molecule type" value="Genomic_DNA"/>
</dbReference>
<dbReference type="KEGG" id="fri:FraEuI1c_0051"/>
<reference evidence="2 3" key="1">
    <citation type="submission" date="2010-10" db="EMBL/GenBank/DDBJ databases">
        <title>Complete sequence of Frankia sp. EuI1c.</title>
        <authorList>
            <consortium name="US DOE Joint Genome Institute"/>
            <person name="Lucas S."/>
            <person name="Copeland A."/>
            <person name="Lapidus A."/>
            <person name="Cheng J.-F."/>
            <person name="Bruce D."/>
            <person name="Goodwin L."/>
            <person name="Pitluck S."/>
            <person name="Chertkov O."/>
            <person name="Detter J.C."/>
            <person name="Han C."/>
            <person name="Tapia R."/>
            <person name="Land M."/>
            <person name="Hauser L."/>
            <person name="Jeffries C."/>
            <person name="Kyrpides N."/>
            <person name="Ivanova N."/>
            <person name="Mikhailova N."/>
            <person name="Beauchemin N."/>
            <person name="Sen A."/>
            <person name="Sur S.A."/>
            <person name="Gtari M."/>
            <person name="Wall L."/>
            <person name="Tisa L."/>
            <person name="Woyke T."/>
        </authorList>
    </citation>
    <scope>NUCLEOTIDE SEQUENCE [LARGE SCALE GENOMIC DNA]</scope>
    <source>
        <strain evidence="3">DSM 45817 / CECT 9037 / EuI1c</strain>
    </source>
</reference>